<feature type="region of interest" description="Disordered" evidence="1">
    <location>
        <begin position="1"/>
        <end position="32"/>
    </location>
</feature>
<dbReference type="EMBL" id="MN738744">
    <property type="protein sequence ID" value="QHT36512.1"/>
    <property type="molecule type" value="Genomic_DNA"/>
</dbReference>
<sequence>MYQNHTQVGRTRVNKIREGKKNPPGPKELYKRDGLTHVRPRSSISNDIPQYKVVGQIKKKNVTGMDKLYSLQKDLLMDGLSLEEYKDYVQDKINNGKYYYKNLSVKDVASLNKRYRRLLQEENNTYNSIGEKKEFNRRQRNLYRQKRKVVMDEKKRELIDELYGCLKKSRSLGHLKNTDLLSNNPDNWPQTKKTIFVGGRYLESHDKEWCDVYKKINSPVSAHLFDLHSNTEIPKYVFKQS</sequence>
<reference evidence="2" key="1">
    <citation type="journal article" date="2020" name="Nature">
        <title>Giant virus diversity and host interactions through global metagenomics.</title>
        <authorList>
            <person name="Schulz F."/>
            <person name="Roux S."/>
            <person name="Paez-Espino D."/>
            <person name="Jungbluth S."/>
            <person name="Walsh D.A."/>
            <person name="Denef V.J."/>
            <person name="McMahon K.D."/>
            <person name="Konstantinidis K.T."/>
            <person name="Eloe-Fadrosh E.A."/>
            <person name="Kyrpides N.C."/>
            <person name="Woyke T."/>
        </authorList>
    </citation>
    <scope>NUCLEOTIDE SEQUENCE</scope>
    <source>
        <strain evidence="2">GVMAG-S-ERX555931-87</strain>
    </source>
</reference>
<proteinExistence type="predicted"/>
<accession>A0A6C0F5Q5</accession>
<organism evidence="2">
    <name type="scientific">viral metagenome</name>
    <dbReference type="NCBI Taxonomy" id="1070528"/>
    <lineage>
        <taxon>unclassified sequences</taxon>
        <taxon>metagenomes</taxon>
        <taxon>organismal metagenomes</taxon>
    </lineage>
</organism>
<protein>
    <submittedName>
        <fullName evidence="2">Uncharacterized protein</fullName>
    </submittedName>
</protein>
<evidence type="ECO:0000256" key="1">
    <source>
        <dbReference type="SAM" id="MobiDB-lite"/>
    </source>
</evidence>
<dbReference type="AlphaFoldDB" id="A0A6C0F5Q5"/>
<evidence type="ECO:0000313" key="2">
    <source>
        <dbReference type="EMBL" id="QHT36512.1"/>
    </source>
</evidence>
<name>A0A6C0F5Q5_9ZZZZ</name>